<evidence type="ECO:0000313" key="1">
    <source>
        <dbReference type="EMBL" id="OHV31654.1"/>
    </source>
</evidence>
<organism evidence="1 2">
    <name type="scientific">Parafrankia colletiae</name>
    <dbReference type="NCBI Taxonomy" id="573497"/>
    <lineage>
        <taxon>Bacteria</taxon>
        <taxon>Bacillati</taxon>
        <taxon>Actinomycetota</taxon>
        <taxon>Actinomycetes</taxon>
        <taxon>Frankiales</taxon>
        <taxon>Frankiaceae</taxon>
        <taxon>Parafrankia</taxon>
    </lineage>
</organism>
<reference evidence="2" key="1">
    <citation type="submission" date="2016-07" db="EMBL/GenBank/DDBJ databases">
        <title>Sequence Frankia sp. strain CcI1.17.</title>
        <authorList>
            <person name="Ghodhbane-Gtari F."/>
            <person name="Swanson E."/>
            <person name="Gueddou A."/>
            <person name="Morris K."/>
            <person name="Hezbri K."/>
            <person name="Ktari A."/>
            <person name="Nouioui I."/>
            <person name="Abebe-Akele F."/>
            <person name="Simpson S."/>
            <person name="Thomas K."/>
            <person name="Gtari M."/>
            <person name="Tisa L.S."/>
            <person name="Hurst S."/>
        </authorList>
    </citation>
    <scope>NUCLEOTIDE SEQUENCE [LARGE SCALE GENOMIC DNA]</scope>
    <source>
        <strain evidence="2">Cc1.17</strain>
    </source>
</reference>
<comment type="caution">
    <text evidence="1">The sequence shown here is derived from an EMBL/GenBank/DDBJ whole genome shotgun (WGS) entry which is preliminary data.</text>
</comment>
<dbReference type="AlphaFoldDB" id="A0A1S1QH79"/>
<dbReference type="Proteomes" id="UP000179627">
    <property type="component" value="Unassembled WGS sequence"/>
</dbReference>
<protein>
    <recommendedName>
        <fullName evidence="3">Helix-turn-helix domain-containing protein</fullName>
    </recommendedName>
</protein>
<name>A0A1S1QH79_9ACTN</name>
<evidence type="ECO:0008006" key="3">
    <source>
        <dbReference type="Google" id="ProtNLM"/>
    </source>
</evidence>
<dbReference type="EMBL" id="MBLM01000143">
    <property type="protein sequence ID" value="OHV31654.1"/>
    <property type="molecule type" value="Genomic_DNA"/>
</dbReference>
<keyword evidence="2" id="KW-1185">Reference proteome</keyword>
<sequence length="80" mass="8602">MLPRKGSVKTWTDAEIRHIGTVVDIVTAGEILGIGRTTSYALARQKKFPVPVIRVGGRYIVPTGPLKKLLGIDTHPTAPA</sequence>
<accession>A0A1S1QH79</accession>
<proteinExistence type="predicted"/>
<evidence type="ECO:0000313" key="2">
    <source>
        <dbReference type="Proteomes" id="UP000179627"/>
    </source>
</evidence>
<gene>
    <name evidence="1" type="ORF">CC117_25865</name>
</gene>